<keyword evidence="3" id="KW-1185">Reference proteome</keyword>
<accession>A0A9P6WVR0</accession>
<name>A0A9P6WVR0_RHIOR</name>
<proteinExistence type="predicted"/>
<reference evidence="2" key="1">
    <citation type="journal article" date="2020" name="Microb. Genom.">
        <title>Genetic diversity of clinical and environmental Mucorales isolates obtained from an investigation of mucormycosis cases among solid organ transplant recipients.</title>
        <authorList>
            <person name="Nguyen M.H."/>
            <person name="Kaul D."/>
            <person name="Muto C."/>
            <person name="Cheng S.J."/>
            <person name="Richter R.A."/>
            <person name="Bruno V.M."/>
            <person name="Liu G."/>
            <person name="Beyhan S."/>
            <person name="Sundermann A.J."/>
            <person name="Mounaud S."/>
            <person name="Pasculle A.W."/>
            <person name="Nierman W.C."/>
            <person name="Driscoll E."/>
            <person name="Cumbie R."/>
            <person name="Clancy C.J."/>
            <person name="Dupont C.L."/>
        </authorList>
    </citation>
    <scope>NUCLEOTIDE SEQUENCE</scope>
    <source>
        <strain evidence="2">GL11</strain>
    </source>
</reference>
<evidence type="ECO:0000313" key="2">
    <source>
        <dbReference type="EMBL" id="KAG1295948.1"/>
    </source>
</evidence>
<dbReference type="Pfam" id="PF00078">
    <property type="entry name" value="RVT_1"/>
    <property type="match status" value="1"/>
</dbReference>
<comment type="caution">
    <text evidence="2">The sequence shown here is derived from an EMBL/GenBank/DDBJ whole genome shotgun (WGS) entry which is preliminary data.</text>
</comment>
<dbReference type="Proteomes" id="UP000716291">
    <property type="component" value="Unassembled WGS sequence"/>
</dbReference>
<dbReference type="EMBL" id="JAANQT010005092">
    <property type="protein sequence ID" value="KAG1295948.1"/>
    <property type="molecule type" value="Genomic_DNA"/>
</dbReference>
<gene>
    <name evidence="2" type="ORF">G6F64_013255</name>
</gene>
<protein>
    <recommendedName>
        <fullName evidence="1">Reverse transcriptase domain-containing protein</fullName>
    </recommendedName>
</protein>
<dbReference type="PANTHER" id="PTHR19446">
    <property type="entry name" value="REVERSE TRANSCRIPTASES"/>
    <property type="match status" value="1"/>
</dbReference>
<dbReference type="AlphaFoldDB" id="A0A9P6WVR0"/>
<sequence length="193" mass="20411">MHSYRRRHNHYPVVAFLDIKSAYDTVDRRIIWQSMLASSAPLSLVSLLANMFDDVSVSVLLQNNVSDPFVPSTGVLQGSVLSPHLYSIYVNTLPALLRSAASATTTSVLSVSPSGPPGPGALVSDGLPFGPLVGTTALSSSSPSPTPINSLLYADDVALVGSASEVRHMLDLAQIHSLALGYKWSPPKCAVLQ</sequence>
<evidence type="ECO:0000259" key="1">
    <source>
        <dbReference type="PROSITE" id="PS50878"/>
    </source>
</evidence>
<evidence type="ECO:0000313" key="3">
    <source>
        <dbReference type="Proteomes" id="UP000716291"/>
    </source>
</evidence>
<dbReference type="InterPro" id="IPR000477">
    <property type="entry name" value="RT_dom"/>
</dbReference>
<feature type="domain" description="Reverse transcriptase" evidence="1">
    <location>
        <begin position="1"/>
        <end position="193"/>
    </location>
</feature>
<dbReference type="PROSITE" id="PS50878">
    <property type="entry name" value="RT_POL"/>
    <property type="match status" value="1"/>
</dbReference>
<organism evidence="2 3">
    <name type="scientific">Rhizopus oryzae</name>
    <name type="common">Mucormycosis agent</name>
    <name type="synonym">Rhizopus arrhizus var. delemar</name>
    <dbReference type="NCBI Taxonomy" id="64495"/>
    <lineage>
        <taxon>Eukaryota</taxon>
        <taxon>Fungi</taxon>
        <taxon>Fungi incertae sedis</taxon>
        <taxon>Mucoromycota</taxon>
        <taxon>Mucoromycotina</taxon>
        <taxon>Mucoromycetes</taxon>
        <taxon>Mucorales</taxon>
        <taxon>Mucorineae</taxon>
        <taxon>Rhizopodaceae</taxon>
        <taxon>Rhizopus</taxon>
    </lineage>
</organism>